<reference evidence="2" key="1">
    <citation type="submission" date="2022-10" db="EMBL/GenBank/DDBJ databases">
        <authorList>
            <person name="Mo P."/>
        </authorList>
    </citation>
    <scope>NUCLEOTIDE SEQUENCE</scope>
    <source>
        <strain evidence="2">HUAS 13-4</strain>
    </source>
</reference>
<dbReference type="RefSeq" id="WP_263231585.1">
    <property type="nucleotide sequence ID" value="NZ_CP106793.1"/>
</dbReference>
<dbReference type="SUPFAM" id="SSF54060">
    <property type="entry name" value="His-Me finger endonucleases"/>
    <property type="match status" value="1"/>
</dbReference>
<accession>A0ABY6E4L6</accession>
<keyword evidence="2" id="KW-0255">Endonuclease</keyword>
<dbReference type="Pfam" id="PF13392">
    <property type="entry name" value="HNH_3"/>
    <property type="match status" value="1"/>
</dbReference>
<evidence type="ECO:0000313" key="2">
    <source>
        <dbReference type="EMBL" id="UXY21540.1"/>
    </source>
</evidence>
<dbReference type="EMBL" id="CP106793">
    <property type="protein sequence ID" value="UXY21540.1"/>
    <property type="molecule type" value="Genomic_DNA"/>
</dbReference>
<dbReference type="Proteomes" id="UP001061298">
    <property type="component" value="Chromosome"/>
</dbReference>
<dbReference type="InterPro" id="IPR044925">
    <property type="entry name" value="His-Me_finger_sf"/>
</dbReference>
<keyword evidence="2" id="KW-0540">Nuclease</keyword>
<dbReference type="InterPro" id="IPR044930">
    <property type="entry name" value="Homing_endonuclease_His-Me"/>
</dbReference>
<name>A0ABY6E4L6_9ACTN</name>
<dbReference type="Gene3D" id="3.90.75.10">
    <property type="entry name" value="Homing Intron 3 (I-ppo) Encoded Endonuclease, Chain A"/>
    <property type="match status" value="1"/>
</dbReference>
<sequence>MKPILDMVDKAAVLAYLRSRSLIWPDSEGGCWTWEQYRTPDGYGRFTAQGKQYYAHREGFIASGGYIPFGWTVDHVVCGNRACWNPDHLEAVSNEENVRRARNKRWARFLKEHRAALNVSKKLNGSVIEPAGANQ</sequence>
<evidence type="ECO:0000259" key="1">
    <source>
        <dbReference type="Pfam" id="PF13392"/>
    </source>
</evidence>
<organism evidence="2 3">
    <name type="scientific">Streptomyces cynarae</name>
    <dbReference type="NCBI Taxonomy" id="2981134"/>
    <lineage>
        <taxon>Bacteria</taxon>
        <taxon>Bacillati</taxon>
        <taxon>Actinomycetota</taxon>
        <taxon>Actinomycetes</taxon>
        <taxon>Kitasatosporales</taxon>
        <taxon>Streptomycetaceae</taxon>
        <taxon>Streptomyces</taxon>
    </lineage>
</organism>
<gene>
    <name evidence="2" type="ORF">N8I84_24750</name>
</gene>
<dbReference type="InterPro" id="IPR003615">
    <property type="entry name" value="HNH_nuc"/>
</dbReference>
<keyword evidence="3" id="KW-1185">Reference proteome</keyword>
<feature type="domain" description="HNH nuclease" evidence="1">
    <location>
        <begin position="53"/>
        <end position="99"/>
    </location>
</feature>
<proteinExistence type="predicted"/>
<dbReference type="GO" id="GO:0004519">
    <property type="term" value="F:endonuclease activity"/>
    <property type="evidence" value="ECO:0007669"/>
    <property type="project" value="UniProtKB-KW"/>
</dbReference>
<protein>
    <submittedName>
        <fullName evidence="2">HNH endonuclease</fullName>
    </submittedName>
</protein>
<keyword evidence="2" id="KW-0378">Hydrolase</keyword>
<evidence type="ECO:0000313" key="3">
    <source>
        <dbReference type="Proteomes" id="UP001061298"/>
    </source>
</evidence>